<accession>A0A848QMT2</accession>
<evidence type="ECO:0000313" key="1">
    <source>
        <dbReference type="EMBL" id="NMW31993.1"/>
    </source>
</evidence>
<dbReference type="Pfam" id="PF13469">
    <property type="entry name" value="Sulfotransfer_3"/>
    <property type="match status" value="1"/>
</dbReference>
<proteinExistence type="predicted"/>
<dbReference type="InterPro" id="IPR027417">
    <property type="entry name" value="P-loop_NTPase"/>
</dbReference>
<dbReference type="RefSeq" id="WP_170012273.1">
    <property type="nucleotide sequence ID" value="NZ_JABCRE010000003.1"/>
</dbReference>
<organism evidence="1 2">
    <name type="scientific">Pontixanthobacter rizhaonensis</name>
    <dbReference type="NCBI Taxonomy" id="2730337"/>
    <lineage>
        <taxon>Bacteria</taxon>
        <taxon>Pseudomonadati</taxon>
        <taxon>Pseudomonadota</taxon>
        <taxon>Alphaproteobacteria</taxon>
        <taxon>Sphingomonadales</taxon>
        <taxon>Erythrobacteraceae</taxon>
        <taxon>Pontixanthobacter</taxon>
    </lineage>
</organism>
<protein>
    <recommendedName>
        <fullName evidence="3">Sulfotransferase family protein</fullName>
    </recommendedName>
</protein>
<dbReference type="AlphaFoldDB" id="A0A848QMT2"/>
<gene>
    <name evidence="1" type="ORF">HKD42_07965</name>
</gene>
<evidence type="ECO:0000313" key="2">
    <source>
        <dbReference type="Proteomes" id="UP000561181"/>
    </source>
</evidence>
<dbReference type="EMBL" id="JABCRE010000003">
    <property type="protein sequence ID" value="NMW31993.1"/>
    <property type="molecule type" value="Genomic_DNA"/>
</dbReference>
<keyword evidence="2" id="KW-1185">Reference proteome</keyword>
<name>A0A848QMT2_9SPHN</name>
<dbReference type="SUPFAM" id="SSF52540">
    <property type="entry name" value="P-loop containing nucleoside triphosphate hydrolases"/>
    <property type="match status" value="1"/>
</dbReference>
<sequence>MAVYFGAEHNLRNLIQTHLFLLCPNNSGSTFLIGAIGQSSNVWSLPKEGQHVPGFVGPNSRGTERSLTWGSEAELLEWFRDDKNYDWGKTKRAWYFQATARDSNATVFATKAPPFLLIPDLLAANFESTKFIVMVRNPYAMAEGILRRRSSTPEMIREVAEHVVTCFQIQAENAQNLAGKSICFTYEDMCDRPDSILKRLADFLPELHDVTFHEAVSVKGMYDQAVTNFNTAQIERLGVDQACQLNEVFKPHTELFEQFGYQLLSTS</sequence>
<evidence type="ECO:0008006" key="3">
    <source>
        <dbReference type="Google" id="ProtNLM"/>
    </source>
</evidence>
<reference evidence="1 2" key="1">
    <citation type="submission" date="2020-04" db="EMBL/GenBank/DDBJ databases">
        <authorList>
            <person name="Liu A."/>
        </authorList>
    </citation>
    <scope>NUCLEOTIDE SEQUENCE [LARGE SCALE GENOMIC DNA]</scope>
    <source>
        <strain evidence="1 2">RZ02</strain>
    </source>
</reference>
<dbReference type="Gene3D" id="3.40.50.300">
    <property type="entry name" value="P-loop containing nucleotide triphosphate hydrolases"/>
    <property type="match status" value="1"/>
</dbReference>
<dbReference type="Proteomes" id="UP000561181">
    <property type="component" value="Unassembled WGS sequence"/>
</dbReference>
<comment type="caution">
    <text evidence="1">The sequence shown here is derived from an EMBL/GenBank/DDBJ whole genome shotgun (WGS) entry which is preliminary data.</text>
</comment>